<organism evidence="2 3">
    <name type="scientific">Candidatus Fimenecus excrementigallinarum</name>
    <dbReference type="NCBI Taxonomy" id="2840816"/>
    <lineage>
        <taxon>Bacteria</taxon>
        <taxon>Bacillati</taxon>
        <taxon>Bacillota</taxon>
        <taxon>Clostridia</taxon>
        <taxon>Candidatus Fimenecus</taxon>
    </lineage>
</organism>
<feature type="transmembrane region" description="Helical" evidence="1">
    <location>
        <begin position="110"/>
        <end position="127"/>
    </location>
</feature>
<dbReference type="NCBIfam" id="NF038065">
    <property type="entry name" value="Pr6Pr"/>
    <property type="match status" value="1"/>
</dbReference>
<evidence type="ECO:0000313" key="3">
    <source>
        <dbReference type="Proteomes" id="UP000824071"/>
    </source>
</evidence>
<name>A0A9D1IEZ1_9FIRM</name>
<reference evidence="2" key="1">
    <citation type="submission" date="2020-10" db="EMBL/GenBank/DDBJ databases">
        <authorList>
            <person name="Gilroy R."/>
        </authorList>
    </citation>
    <scope>NUCLEOTIDE SEQUENCE</scope>
    <source>
        <strain evidence="2">ChiGjej1B1-19959</strain>
    </source>
</reference>
<feature type="transmembrane region" description="Helical" evidence="1">
    <location>
        <begin position="69"/>
        <end position="90"/>
    </location>
</feature>
<comment type="caution">
    <text evidence="2">The sequence shown here is derived from an EMBL/GenBank/DDBJ whole genome shotgun (WGS) entry which is preliminary data.</text>
</comment>
<keyword evidence="1" id="KW-0812">Transmembrane</keyword>
<dbReference type="EMBL" id="DVMW01000024">
    <property type="protein sequence ID" value="HIU35571.1"/>
    <property type="molecule type" value="Genomic_DNA"/>
</dbReference>
<evidence type="ECO:0000256" key="1">
    <source>
        <dbReference type="SAM" id="Phobius"/>
    </source>
</evidence>
<dbReference type="InterPro" id="IPR049713">
    <property type="entry name" value="Pr6Pr-like"/>
</dbReference>
<feature type="transmembrane region" description="Helical" evidence="1">
    <location>
        <begin position="43"/>
        <end position="62"/>
    </location>
</feature>
<gene>
    <name evidence="2" type="ORF">IAC53_03065</name>
</gene>
<dbReference type="AlphaFoldDB" id="A0A9D1IEZ1"/>
<protein>
    <submittedName>
        <fullName evidence="2">Pr6Pr family membrane protein</fullName>
    </submittedName>
</protein>
<reference evidence="2" key="2">
    <citation type="journal article" date="2021" name="PeerJ">
        <title>Extensive microbial diversity within the chicken gut microbiome revealed by metagenomics and culture.</title>
        <authorList>
            <person name="Gilroy R."/>
            <person name="Ravi A."/>
            <person name="Getino M."/>
            <person name="Pursley I."/>
            <person name="Horton D.L."/>
            <person name="Alikhan N.F."/>
            <person name="Baker D."/>
            <person name="Gharbi K."/>
            <person name="Hall N."/>
            <person name="Watson M."/>
            <person name="Adriaenssens E.M."/>
            <person name="Foster-Nyarko E."/>
            <person name="Jarju S."/>
            <person name="Secka A."/>
            <person name="Antonio M."/>
            <person name="Oren A."/>
            <person name="Chaudhuri R.R."/>
            <person name="La Ragione R."/>
            <person name="Hildebrand F."/>
            <person name="Pallen M.J."/>
        </authorList>
    </citation>
    <scope>NUCLEOTIDE SEQUENCE</scope>
    <source>
        <strain evidence="2">ChiGjej1B1-19959</strain>
    </source>
</reference>
<accession>A0A9D1IEZ1</accession>
<keyword evidence="1" id="KW-1133">Transmembrane helix</keyword>
<keyword evidence="1" id="KW-0472">Membrane</keyword>
<feature type="transmembrane region" description="Helical" evidence="1">
    <location>
        <begin position="12"/>
        <end position="31"/>
    </location>
</feature>
<proteinExistence type="predicted"/>
<dbReference type="Proteomes" id="UP000824071">
    <property type="component" value="Unassembled WGS sequence"/>
</dbReference>
<evidence type="ECO:0000313" key="2">
    <source>
        <dbReference type="EMBL" id="HIU35571.1"/>
    </source>
</evidence>
<sequence length="220" mass="24616">MYIKNRHVQQIYRLLFLLACEAGLILEFVGVGSLGGAKMLLCYYTVLSNLVCFFYFAYLVIVQPARENALLKGAVTMCITVTGLVYHFMLTGVMEASVSDVSPVLLAGNTLVHYVVPIGTVLDYLLFFPKGNYKPLHPLAWLALPYLYLLFALIRAEVSTATFTGYGGQSRFPYPFLDVDMFGWGKVLLMILALTVVFLALGYLAFVVDRLLGRSRKRVR</sequence>
<feature type="transmembrane region" description="Helical" evidence="1">
    <location>
        <begin position="139"/>
        <end position="167"/>
    </location>
</feature>
<feature type="transmembrane region" description="Helical" evidence="1">
    <location>
        <begin position="187"/>
        <end position="208"/>
    </location>
</feature>